<dbReference type="Proteomes" id="UP000186781">
    <property type="component" value="Unassembled WGS sequence"/>
</dbReference>
<name>A0ABX3EZL2_ACTNA</name>
<organism evidence="1 2">
    <name type="scientific">Actinomyces naeslundii</name>
    <dbReference type="NCBI Taxonomy" id="1655"/>
    <lineage>
        <taxon>Bacteria</taxon>
        <taxon>Bacillati</taxon>
        <taxon>Actinomycetota</taxon>
        <taxon>Actinomycetes</taxon>
        <taxon>Actinomycetales</taxon>
        <taxon>Actinomycetaceae</taxon>
        <taxon>Actinomyces</taxon>
    </lineage>
</organism>
<protein>
    <submittedName>
        <fullName evidence="1">Uncharacterized protein</fullName>
    </submittedName>
</protein>
<keyword evidence="2" id="KW-1185">Reference proteome</keyword>
<dbReference type="Pfam" id="PF10901">
    <property type="entry name" value="DUF2690"/>
    <property type="match status" value="1"/>
</dbReference>
<sequence length="90" mass="9808">MPIKGNKGRVNGQIIGYLELRWSEDCHANWSRVTLYGGLYSDDVTVEQTISSEGRSATSVDFVHPGTSGTATWTPMVRLANRDSTACVST</sequence>
<dbReference type="EMBL" id="MSKX01000044">
    <property type="protein sequence ID" value="OLO80467.1"/>
    <property type="molecule type" value="Genomic_DNA"/>
</dbReference>
<proteinExistence type="predicted"/>
<comment type="caution">
    <text evidence="1">The sequence shown here is derived from an EMBL/GenBank/DDBJ whole genome shotgun (WGS) entry which is preliminary data.</text>
</comment>
<dbReference type="InterPro" id="IPR021224">
    <property type="entry name" value="DUF2690"/>
</dbReference>
<reference evidence="1 2" key="1">
    <citation type="submission" date="2016-12" db="EMBL/GenBank/DDBJ databases">
        <title>Genomic comparison of strains in the 'Actinomyces naeslundii' group.</title>
        <authorList>
            <person name="Mughal S.R."/>
            <person name="Do T."/>
            <person name="Gilbert S.C."/>
            <person name="Witherden E.A."/>
            <person name="Didelot X."/>
            <person name="Beighton D."/>
        </authorList>
    </citation>
    <scope>NUCLEOTIDE SEQUENCE [LARGE SCALE GENOMIC DNA]</scope>
    <source>
        <strain evidence="1 2">WE6B-3</strain>
    </source>
</reference>
<gene>
    <name evidence="1" type="ORF">BKH13_13185</name>
</gene>
<accession>A0ABX3EZL2</accession>
<evidence type="ECO:0000313" key="2">
    <source>
        <dbReference type="Proteomes" id="UP000186781"/>
    </source>
</evidence>
<evidence type="ECO:0000313" key="1">
    <source>
        <dbReference type="EMBL" id="OLO80467.1"/>
    </source>
</evidence>